<name>A0A8S4EEH7_PLUXY</name>
<protein>
    <submittedName>
        <fullName evidence="2">(diamondback moth) hypothetical protein</fullName>
    </submittedName>
</protein>
<keyword evidence="3" id="KW-1185">Reference proteome</keyword>
<comment type="caution">
    <text evidence="2">The sequence shown here is derived from an EMBL/GenBank/DDBJ whole genome shotgun (WGS) entry which is preliminary data.</text>
</comment>
<reference evidence="2" key="1">
    <citation type="submission" date="2020-11" db="EMBL/GenBank/DDBJ databases">
        <authorList>
            <person name="Whiteford S."/>
        </authorList>
    </citation>
    <scope>NUCLEOTIDE SEQUENCE</scope>
</reference>
<evidence type="ECO:0000313" key="3">
    <source>
        <dbReference type="Proteomes" id="UP000653454"/>
    </source>
</evidence>
<evidence type="ECO:0000313" key="2">
    <source>
        <dbReference type="EMBL" id="CAG9114342.1"/>
    </source>
</evidence>
<feature type="region of interest" description="Disordered" evidence="1">
    <location>
        <begin position="62"/>
        <end position="85"/>
    </location>
</feature>
<sequence length="85" mass="9406">MLSKISLVISNNDKEITTITKETSTAPVELVDSLQEFQKLANDALTDLIQQSGDSVEPLTIEDVEDSDSEEADAEDVQTPKKRRK</sequence>
<accession>A0A8S4EEH7</accession>
<dbReference type="EMBL" id="CAJHNJ030000016">
    <property type="protein sequence ID" value="CAG9114342.1"/>
    <property type="molecule type" value="Genomic_DNA"/>
</dbReference>
<feature type="compositionally biased region" description="Acidic residues" evidence="1">
    <location>
        <begin position="62"/>
        <end position="76"/>
    </location>
</feature>
<organism evidence="2 3">
    <name type="scientific">Plutella xylostella</name>
    <name type="common">Diamondback moth</name>
    <name type="synonym">Plutella maculipennis</name>
    <dbReference type="NCBI Taxonomy" id="51655"/>
    <lineage>
        <taxon>Eukaryota</taxon>
        <taxon>Metazoa</taxon>
        <taxon>Ecdysozoa</taxon>
        <taxon>Arthropoda</taxon>
        <taxon>Hexapoda</taxon>
        <taxon>Insecta</taxon>
        <taxon>Pterygota</taxon>
        <taxon>Neoptera</taxon>
        <taxon>Endopterygota</taxon>
        <taxon>Lepidoptera</taxon>
        <taxon>Glossata</taxon>
        <taxon>Ditrysia</taxon>
        <taxon>Yponomeutoidea</taxon>
        <taxon>Plutellidae</taxon>
        <taxon>Plutella</taxon>
    </lineage>
</organism>
<dbReference type="Proteomes" id="UP000653454">
    <property type="component" value="Unassembled WGS sequence"/>
</dbReference>
<proteinExistence type="predicted"/>
<evidence type="ECO:0000256" key="1">
    <source>
        <dbReference type="SAM" id="MobiDB-lite"/>
    </source>
</evidence>
<dbReference type="AlphaFoldDB" id="A0A8S4EEH7"/>
<gene>
    <name evidence="2" type="ORF">PLXY2_LOCUS5633</name>
</gene>